<dbReference type="Proteomes" id="UP001304650">
    <property type="component" value="Chromosome"/>
</dbReference>
<reference evidence="1" key="1">
    <citation type="submission" date="2022-02" db="EMBL/GenBank/DDBJ databases">
        <title>Paenibacillus sp. MBLB1832 Whole Genome Shotgun Sequencing.</title>
        <authorList>
            <person name="Hwang C.Y."/>
            <person name="Cho E.-S."/>
            <person name="Seo M.-J."/>
        </authorList>
    </citation>
    <scope>NUCLEOTIDE SEQUENCE</scope>
    <source>
        <strain evidence="1">MBLB1832</strain>
    </source>
</reference>
<dbReference type="Gene3D" id="3.30.530.20">
    <property type="match status" value="1"/>
</dbReference>
<dbReference type="CDD" id="cd07812">
    <property type="entry name" value="SRPBCC"/>
    <property type="match status" value="1"/>
</dbReference>
<dbReference type="EMBL" id="CP130319">
    <property type="protein sequence ID" value="WNR44031.1"/>
    <property type="molecule type" value="Genomic_DNA"/>
</dbReference>
<protein>
    <submittedName>
        <fullName evidence="1">SRPBCC family protein</fullName>
    </submittedName>
</protein>
<dbReference type="RefSeq" id="WP_314799205.1">
    <property type="nucleotide sequence ID" value="NZ_CP130319.1"/>
</dbReference>
<evidence type="ECO:0000313" key="2">
    <source>
        <dbReference type="Proteomes" id="UP001304650"/>
    </source>
</evidence>
<dbReference type="KEGG" id="proo:MJB10_23520"/>
<name>A0AA96RK86_9BACL</name>
<organism evidence="1 2">
    <name type="scientific">Paenibacillus roseopurpureus</name>
    <dbReference type="NCBI Taxonomy" id="2918901"/>
    <lineage>
        <taxon>Bacteria</taxon>
        <taxon>Bacillati</taxon>
        <taxon>Bacillota</taxon>
        <taxon>Bacilli</taxon>
        <taxon>Bacillales</taxon>
        <taxon>Paenibacillaceae</taxon>
        <taxon>Paenibacillus</taxon>
    </lineage>
</organism>
<dbReference type="AlphaFoldDB" id="A0AA96RK86"/>
<accession>A0AA96RK86</accession>
<dbReference type="InterPro" id="IPR023393">
    <property type="entry name" value="START-like_dom_sf"/>
</dbReference>
<proteinExistence type="predicted"/>
<sequence>MKRLTFHNSITILASAAEVYAYLINPMHLPDLHPLIIGVNPLPSERPGSKRVEIQDKIMLFGRLPFYKKYEASFTPVEENRKLILETFTSPGIHITNTIVLEELGNETLVEERVSIEVSALLAKFVMKQIEFSHVEMLHALKKKLELA</sequence>
<gene>
    <name evidence="1" type="ORF">MJB10_23520</name>
</gene>
<keyword evidence="2" id="KW-1185">Reference proteome</keyword>
<evidence type="ECO:0000313" key="1">
    <source>
        <dbReference type="EMBL" id="WNR44031.1"/>
    </source>
</evidence>
<dbReference type="SUPFAM" id="SSF55961">
    <property type="entry name" value="Bet v1-like"/>
    <property type="match status" value="1"/>
</dbReference>